<feature type="domain" description="Penicillin-binding protein transpeptidase" evidence="12">
    <location>
        <begin position="352"/>
        <end position="729"/>
    </location>
</feature>
<evidence type="ECO:0000313" key="15">
    <source>
        <dbReference type="Proteomes" id="UP000663505"/>
    </source>
</evidence>
<evidence type="ECO:0000256" key="2">
    <source>
        <dbReference type="ARBA" id="ARBA00004236"/>
    </source>
</evidence>
<keyword evidence="6" id="KW-0133">Cell shape</keyword>
<evidence type="ECO:0000256" key="4">
    <source>
        <dbReference type="ARBA" id="ARBA00022475"/>
    </source>
</evidence>
<dbReference type="SUPFAM" id="SSF56519">
    <property type="entry name" value="Penicillin binding protein dimerisation domain"/>
    <property type="match status" value="1"/>
</dbReference>
<evidence type="ECO:0000256" key="10">
    <source>
        <dbReference type="ARBA" id="ARBA00023316"/>
    </source>
</evidence>
<dbReference type="Proteomes" id="UP000663505">
    <property type="component" value="Chromosome"/>
</dbReference>
<evidence type="ECO:0000256" key="5">
    <source>
        <dbReference type="ARBA" id="ARBA00022692"/>
    </source>
</evidence>
<evidence type="ECO:0000259" key="12">
    <source>
        <dbReference type="Pfam" id="PF00905"/>
    </source>
</evidence>
<dbReference type="AlphaFoldDB" id="A0A9X7VYV0"/>
<evidence type="ECO:0000256" key="3">
    <source>
        <dbReference type="ARBA" id="ARBA00007171"/>
    </source>
</evidence>
<reference evidence="14 15" key="1">
    <citation type="submission" date="2021-02" db="EMBL/GenBank/DDBJ databases">
        <title>Alicyclobacillus curvatus sp. nov. and Alicyclobacillus mengziensis sp. nov., two acidophilic bacteria isolated from acid mine drainage.</title>
        <authorList>
            <person name="Huang Y."/>
        </authorList>
    </citation>
    <scope>NUCLEOTIDE SEQUENCE [LARGE SCALE GENOMIC DNA]</scope>
    <source>
        <strain evidence="14 15">S30H14</strain>
    </source>
</reference>
<dbReference type="SUPFAM" id="SSF56601">
    <property type="entry name" value="beta-lactamase/transpeptidase-like"/>
    <property type="match status" value="1"/>
</dbReference>
<organism evidence="14 15">
    <name type="scientific">Alicyclobacillus mengziensis</name>
    <dbReference type="NCBI Taxonomy" id="2931921"/>
    <lineage>
        <taxon>Bacteria</taxon>
        <taxon>Bacillati</taxon>
        <taxon>Bacillota</taxon>
        <taxon>Bacilli</taxon>
        <taxon>Bacillales</taxon>
        <taxon>Alicyclobacillaceae</taxon>
        <taxon>Alicyclobacillus</taxon>
    </lineage>
</organism>
<dbReference type="GO" id="GO:0071555">
    <property type="term" value="P:cell wall organization"/>
    <property type="evidence" value="ECO:0007669"/>
    <property type="project" value="UniProtKB-KW"/>
</dbReference>
<dbReference type="GO" id="GO:0009252">
    <property type="term" value="P:peptidoglycan biosynthetic process"/>
    <property type="evidence" value="ECO:0007669"/>
    <property type="project" value="UniProtKB-KW"/>
</dbReference>
<comment type="similarity">
    <text evidence="3">Belongs to the transpeptidase family.</text>
</comment>
<dbReference type="EMBL" id="CP071182">
    <property type="protein sequence ID" value="QSO47085.1"/>
    <property type="molecule type" value="Genomic_DNA"/>
</dbReference>
<evidence type="ECO:0000313" key="14">
    <source>
        <dbReference type="EMBL" id="QSO47085.1"/>
    </source>
</evidence>
<evidence type="ECO:0000256" key="6">
    <source>
        <dbReference type="ARBA" id="ARBA00022960"/>
    </source>
</evidence>
<evidence type="ECO:0000256" key="8">
    <source>
        <dbReference type="ARBA" id="ARBA00022989"/>
    </source>
</evidence>
<keyword evidence="15" id="KW-1185">Reference proteome</keyword>
<evidence type="ECO:0000259" key="13">
    <source>
        <dbReference type="Pfam" id="PF03717"/>
    </source>
</evidence>
<protein>
    <submittedName>
        <fullName evidence="14">Peptidoglycan glycosyltransferase</fullName>
    </submittedName>
</protein>
<dbReference type="InterPro" id="IPR012338">
    <property type="entry name" value="Beta-lactam/transpept-like"/>
</dbReference>
<accession>A0A9X7VYV0</accession>
<dbReference type="GO" id="GO:0008360">
    <property type="term" value="P:regulation of cell shape"/>
    <property type="evidence" value="ECO:0007669"/>
    <property type="project" value="UniProtKB-KW"/>
</dbReference>
<keyword evidence="5 11" id="KW-0812">Transmembrane</keyword>
<dbReference type="PANTHER" id="PTHR30627:SF2">
    <property type="entry name" value="PEPTIDOGLYCAN D,D-TRANSPEPTIDASE MRDA"/>
    <property type="match status" value="1"/>
</dbReference>
<dbReference type="GO" id="GO:0008658">
    <property type="term" value="F:penicillin binding"/>
    <property type="evidence" value="ECO:0007669"/>
    <property type="project" value="InterPro"/>
</dbReference>
<evidence type="ECO:0000256" key="9">
    <source>
        <dbReference type="ARBA" id="ARBA00023136"/>
    </source>
</evidence>
<dbReference type="InterPro" id="IPR050515">
    <property type="entry name" value="Beta-lactam/transpept"/>
</dbReference>
<dbReference type="RefSeq" id="WP_206656447.1">
    <property type="nucleotide sequence ID" value="NZ_CP071182.1"/>
</dbReference>
<evidence type="ECO:0000256" key="11">
    <source>
        <dbReference type="SAM" id="Phobius"/>
    </source>
</evidence>
<dbReference type="Gene3D" id="3.40.710.10">
    <property type="entry name" value="DD-peptidase/beta-lactamase superfamily"/>
    <property type="match status" value="1"/>
</dbReference>
<sequence length="766" mass="83656">MRKSRKNRSTNRLLRLGTKKPEWLQFGRKATDKNSAHQTFSVNDHWDYVQGNGAGDQRVKRDQPKRSHLARISVVYGLIFLSFSSLILRMAYLQMVKGTTFRSEASTTITNKIPVLPPRGRIFDSNGTLLAYDQPVYSLALVQSNTTNQIQLQSIAMTLAPVFRTTPQSIMNNIQSQKQYAMIMLFKNITEQQVSFVIEHQDELPGVTVELDSEREYPYGALAGHVLGYVGPITSGTANYYVNQLHYLPDEQVGETGIESEYNQLLQGKVGQQLLTLGSAGLPLSKNGLQSGNGSSLTQAASGIQSAIMNPAPVAGDNLELTIDGHLQAVTQEDITNFVNHSPYKSTINDAAAVMLNVNTGAVLSLVSYPYYNPNWYTMPGQLTKHATYLATSGAQENNAIQNPNYPGSTVKPANMLTALKYSVITPQTAYYVPYQIQIAGAIKHDDVPHGFVDDAKAITVSSDVFFYNVGLWLSKWMGASPSSGGAPLGGVSLQHWRNVDFAKGITELFNGEWMFGLGQLTGIDLPGEQTGNFYIMDSHKQYAAVPFPLQQATKSVQKTGSYVNYSTPVSIALSAIGQEQQFTPVELAQYVATIANGGTRIQPHLLQAVYPPGLTDSLSTQQEPIQQVKPNVQANLKLNQTDLQIVHQGMYGVCNNPLGTAYSDFLGTPYKAAGKTGTADIYINGVHMANSVFIAYAPFNHPQVAVAIMIPGGGYGAQSAAAIARNMLDTYFKEHHEFFPKSQWESTTIPGSWLTSTANTSFTAK</sequence>
<evidence type="ECO:0000256" key="7">
    <source>
        <dbReference type="ARBA" id="ARBA00022984"/>
    </source>
</evidence>
<dbReference type="GO" id="GO:0071972">
    <property type="term" value="F:peptidoglycan L,D-transpeptidase activity"/>
    <property type="evidence" value="ECO:0007669"/>
    <property type="project" value="TreeGrafter"/>
</dbReference>
<keyword evidence="4" id="KW-1003">Cell membrane</keyword>
<dbReference type="KEGG" id="afx:JZ786_22185"/>
<feature type="domain" description="Penicillin-binding protein dimerisation" evidence="13">
    <location>
        <begin position="117"/>
        <end position="282"/>
    </location>
</feature>
<dbReference type="PANTHER" id="PTHR30627">
    <property type="entry name" value="PEPTIDOGLYCAN D,D-TRANSPEPTIDASE"/>
    <property type="match status" value="1"/>
</dbReference>
<dbReference type="GO" id="GO:0005886">
    <property type="term" value="C:plasma membrane"/>
    <property type="evidence" value="ECO:0007669"/>
    <property type="project" value="UniProtKB-SubCell"/>
</dbReference>
<name>A0A9X7VYV0_9BACL</name>
<feature type="transmembrane region" description="Helical" evidence="11">
    <location>
        <begin position="69"/>
        <end position="92"/>
    </location>
</feature>
<keyword evidence="9 11" id="KW-0472">Membrane</keyword>
<dbReference type="Gene3D" id="3.90.1310.10">
    <property type="entry name" value="Penicillin-binding protein 2a (Domain 2)"/>
    <property type="match status" value="1"/>
</dbReference>
<keyword evidence="10" id="KW-0961">Cell wall biogenesis/degradation</keyword>
<dbReference type="Pfam" id="PF00905">
    <property type="entry name" value="Transpeptidase"/>
    <property type="match status" value="1"/>
</dbReference>
<dbReference type="InterPro" id="IPR036138">
    <property type="entry name" value="PBP_dimer_sf"/>
</dbReference>
<dbReference type="Pfam" id="PF03717">
    <property type="entry name" value="PBP_dimer"/>
    <property type="match status" value="1"/>
</dbReference>
<comment type="subcellular location">
    <subcellularLocation>
        <location evidence="2">Cell membrane</location>
    </subcellularLocation>
    <subcellularLocation>
        <location evidence="1">Membrane</location>
        <topology evidence="1">Single-pass membrane protein</topology>
    </subcellularLocation>
</comment>
<gene>
    <name evidence="14" type="ORF">JZ786_22185</name>
</gene>
<evidence type="ECO:0000256" key="1">
    <source>
        <dbReference type="ARBA" id="ARBA00004167"/>
    </source>
</evidence>
<dbReference type="InterPro" id="IPR001460">
    <property type="entry name" value="PCN-bd_Tpept"/>
</dbReference>
<keyword evidence="8 11" id="KW-1133">Transmembrane helix</keyword>
<dbReference type="InterPro" id="IPR005311">
    <property type="entry name" value="PBP_dimer"/>
</dbReference>
<proteinExistence type="inferred from homology"/>
<keyword evidence="7" id="KW-0573">Peptidoglycan synthesis</keyword>